<dbReference type="InterPro" id="IPR001584">
    <property type="entry name" value="Integrase_cat-core"/>
</dbReference>
<dbReference type="Pfam" id="PF13276">
    <property type="entry name" value="HTH_21"/>
    <property type="match status" value="1"/>
</dbReference>
<dbReference type="InterPro" id="IPR048020">
    <property type="entry name" value="Transpos_IS3"/>
</dbReference>
<dbReference type="PATRIC" id="fig|1183438.3.peg.2414"/>
<dbReference type="EMBL" id="CP003587">
    <property type="protein sequence ID" value="AGY58703.1"/>
    <property type="molecule type" value="Genomic_DNA"/>
</dbReference>
<dbReference type="KEGG" id="glj:GKIL_0739"/>
<dbReference type="KEGG" id="glj:GKIL_2457"/>
<evidence type="ECO:0000313" key="4">
    <source>
        <dbReference type="EMBL" id="AGY56985.1"/>
    </source>
</evidence>
<evidence type="ECO:0000313" key="6">
    <source>
        <dbReference type="EMBL" id="AGY59175.1"/>
    </source>
</evidence>
<dbReference type="EMBL" id="CP003587">
    <property type="protein sequence ID" value="AGY59855.1"/>
    <property type="molecule type" value="Genomic_DNA"/>
</dbReference>
<dbReference type="KEGG" id="glj:GKIL_3609"/>
<dbReference type="EMBL" id="CP003587">
    <property type="protein sequence ID" value="AGY59175.1"/>
    <property type="molecule type" value="Genomic_DNA"/>
</dbReference>
<feature type="domain" description="Integrase catalytic" evidence="2">
    <location>
        <begin position="86"/>
        <end position="247"/>
    </location>
</feature>
<dbReference type="STRING" id="1183438.GKIL_0623"/>
<dbReference type="Gene3D" id="3.30.420.10">
    <property type="entry name" value="Ribonuclease H-like superfamily/Ribonuclease H"/>
    <property type="match status" value="1"/>
</dbReference>
<dbReference type="GO" id="GO:0015074">
    <property type="term" value="P:DNA integration"/>
    <property type="evidence" value="ECO:0007669"/>
    <property type="project" value="InterPro"/>
</dbReference>
<dbReference type="PROSITE" id="PS50994">
    <property type="entry name" value="INTEGRASE"/>
    <property type="match status" value="1"/>
</dbReference>
<dbReference type="EMBL" id="CP003587">
    <property type="protein sequence ID" value="AGY56869.1"/>
    <property type="molecule type" value="Genomic_DNA"/>
</dbReference>
<dbReference type="KEGG" id="glj:GKIL_0623"/>
<organism evidence="3 8">
    <name type="scientific">Gloeobacter kilaueensis (strain ATCC BAA-2537 / CCAP 1431/1 / ULC 316 / JS1)</name>
    <dbReference type="NCBI Taxonomy" id="1183438"/>
    <lineage>
        <taxon>Bacteria</taxon>
        <taxon>Bacillati</taxon>
        <taxon>Cyanobacteriota</taxon>
        <taxon>Cyanophyceae</taxon>
        <taxon>Gloeobacterales</taxon>
        <taxon>Gloeobacteraceae</taxon>
        <taxon>Gloeobacter</taxon>
    </lineage>
</organism>
<dbReference type="KEGG" id="glj:GKIL_2929"/>
<dbReference type="InterPro" id="IPR036397">
    <property type="entry name" value="RNaseH_sf"/>
</dbReference>
<accession>U5QGZ0</accession>
<dbReference type="Pfam" id="PF13683">
    <property type="entry name" value="rve_3"/>
    <property type="match status" value="1"/>
</dbReference>
<dbReference type="NCBIfam" id="NF033516">
    <property type="entry name" value="transpos_IS3"/>
    <property type="match status" value="1"/>
</dbReference>
<gene>
    <name evidence="3" type="ORF">GKIL_0623</name>
    <name evidence="4" type="ORF">GKIL_0739</name>
    <name evidence="5" type="ORF">GKIL_2457</name>
    <name evidence="6" type="ORF">GKIL_2929</name>
    <name evidence="7" type="ORF">GKIL_3609</name>
</gene>
<dbReference type="GO" id="GO:0003676">
    <property type="term" value="F:nucleic acid binding"/>
    <property type="evidence" value="ECO:0007669"/>
    <property type="project" value="InterPro"/>
</dbReference>
<reference evidence="3" key="1">
    <citation type="submission" date="2012-05" db="EMBL/GenBank/DDBJ databases">
        <authorList>
            <person name="Saw J.H.W."/>
            <person name="Foster J."/>
            <person name="Brown M.V."/>
            <person name="Schatz M.C."/>
            <person name="Hou S."/>
            <person name="Alam M."/>
            <person name="Donachie S.P."/>
        </authorList>
    </citation>
    <scope>NUCLEOTIDE SEQUENCE</scope>
    <source>
        <strain evidence="3">JS1</strain>
    </source>
</reference>
<comment type="function">
    <text evidence="1">Involved in the transposition of the insertion sequence.</text>
</comment>
<sequence>MLGLHRSTARLVGHRTEDPVLLARLKQLAAERPRYGYRRLTLLLRREGRLVNAKKIYRLCTKEGLLVRPKKRKPRFRPSGRPEAPALERPNQLWSLDFVEDALADGRKLRTLTIIDVYSRECPQIEVDTSLPSARVVRVLETLAAQRQLPERLLVDNGPEFVCRALAEWATRRGVLIAFTRPGKPTDKPHIESFNGKFRDECLNAHYFLSVPDARRIVEAWRLDYNHYRPHSALAGATPMEFLQQVNAIAAPLSPQRHPPVR</sequence>
<dbReference type="PANTHER" id="PTHR47515:SF1">
    <property type="entry name" value="BLR2054 PROTEIN"/>
    <property type="match status" value="1"/>
</dbReference>
<evidence type="ECO:0000259" key="2">
    <source>
        <dbReference type="PROSITE" id="PS50994"/>
    </source>
</evidence>
<dbReference type="EMBL" id="CP003587">
    <property type="protein sequence ID" value="AGY56985.1"/>
    <property type="molecule type" value="Genomic_DNA"/>
</dbReference>
<dbReference type="SUPFAM" id="SSF53098">
    <property type="entry name" value="Ribonuclease H-like"/>
    <property type="match status" value="1"/>
</dbReference>
<dbReference type="InterPro" id="IPR012337">
    <property type="entry name" value="RNaseH-like_sf"/>
</dbReference>
<dbReference type="Proteomes" id="UP000017396">
    <property type="component" value="Chromosome"/>
</dbReference>
<dbReference type="AlphaFoldDB" id="U5QGZ0"/>
<evidence type="ECO:0000313" key="3">
    <source>
        <dbReference type="EMBL" id="AGY56869.1"/>
    </source>
</evidence>
<dbReference type="eggNOG" id="COG2801">
    <property type="taxonomic scope" value="Bacteria"/>
</dbReference>
<evidence type="ECO:0000313" key="7">
    <source>
        <dbReference type="EMBL" id="AGY59855.1"/>
    </source>
</evidence>
<evidence type="ECO:0000313" key="5">
    <source>
        <dbReference type="EMBL" id="AGY58703.1"/>
    </source>
</evidence>
<dbReference type="HOGENOM" id="CLU_027402_31_0_3"/>
<evidence type="ECO:0000313" key="8">
    <source>
        <dbReference type="Proteomes" id="UP000017396"/>
    </source>
</evidence>
<dbReference type="PANTHER" id="PTHR47515">
    <property type="entry name" value="LOW CALCIUM RESPONSE LOCUS PROTEIN T"/>
    <property type="match status" value="1"/>
</dbReference>
<dbReference type="InterPro" id="IPR025948">
    <property type="entry name" value="HTH-like_dom"/>
</dbReference>
<reference evidence="3 8" key="2">
    <citation type="journal article" date="2013" name="PLoS ONE">
        <title>Cultivation and Complete Genome Sequencing of Gloeobacter kilaueensis sp. nov., from a Lava Cave in Kilauea Caldera, Hawai'i.</title>
        <authorList>
            <person name="Saw J.H."/>
            <person name="Schatz M."/>
            <person name="Brown M.V."/>
            <person name="Kunkel D.D."/>
            <person name="Foster J.S."/>
            <person name="Shick H."/>
            <person name="Christensen S."/>
            <person name="Hou S."/>
            <person name="Wan X."/>
            <person name="Donachie S.P."/>
        </authorList>
    </citation>
    <scope>NUCLEOTIDE SEQUENCE [LARGE SCALE GENOMIC DNA]</scope>
    <source>
        <strain evidence="8">JS</strain>
        <strain evidence="3">JS1</strain>
    </source>
</reference>
<protein>
    <submittedName>
        <fullName evidence="3">Transposase</fullName>
    </submittedName>
</protein>
<keyword evidence="8" id="KW-1185">Reference proteome</keyword>
<evidence type="ECO:0000256" key="1">
    <source>
        <dbReference type="ARBA" id="ARBA00002286"/>
    </source>
</evidence>
<name>U5QGZ0_GLOK1</name>
<proteinExistence type="predicted"/>